<dbReference type="Proteomes" id="UP000321947">
    <property type="component" value="Unassembled WGS sequence"/>
</dbReference>
<dbReference type="InterPro" id="IPR043502">
    <property type="entry name" value="DNA/RNA_pol_sf"/>
</dbReference>
<accession>A0A5A7TTG6</accession>
<proteinExistence type="predicted"/>
<dbReference type="InterPro" id="IPR013103">
    <property type="entry name" value="RVT_2"/>
</dbReference>
<dbReference type="SUPFAM" id="SSF56672">
    <property type="entry name" value="DNA/RNA polymerases"/>
    <property type="match status" value="1"/>
</dbReference>
<evidence type="ECO:0000313" key="3">
    <source>
        <dbReference type="EMBL" id="TYK30518.1"/>
    </source>
</evidence>
<dbReference type="EMBL" id="SSTE01014064">
    <property type="protein sequence ID" value="KAA0046354.1"/>
    <property type="molecule type" value="Genomic_DNA"/>
</dbReference>
<evidence type="ECO:0000313" key="2">
    <source>
        <dbReference type="EMBL" id="KAA0046354.1"/>
    </source>
</evidence>
<keyword evidence="2" id="KW-0808">Transferase</keyword>
<dbReference type="EMBL" id="SSTD01000604">
    <property type="protein sequence ID" value="TYK30518.1"/>
    <property type="molecule type" value="Genomic_DNA"/>
</dbReference>
<dbReference type="OrthoDB" id="414945at2759"/>
<comment type="caution">
    <text evidence="2">The sequence shown here is derived from an EMBL/GenBank/DDBJ whole genome shotgun (WGS) entry which is preliminary data.</text>
</comment>
<organism evidence="2 4">
    <name type="scientific">Cucumis melo var. makuwa</name>
    <name type="common">Oriental melon</name>
    <dbReference type="NCBI Taxonomy" id="1194695"/>
    <lineage>
        <taxon>Eukaryota</taxon>
        <taxon>Viridiplantae</taxon>
        <taxon>Streptophyta</taxon>
        <taxon>Embryophyta</taxon>
        <taxon>Tracheophyta</taxon>
        <taxon>Spermatophyta</taxon>
        <taxon>Magnoliopsida</taxon>
        <taxon>eudicotyledons</taxon>
        <taxon>Gunneridae</taxon>
        <taxon>Pentapetalae</taxon>
        <taxon>rosids</taxon>
        <taxon>fabids</taxon>
        <taxon>Cucurbitales</taxon>
        <taxon>Cucurbitaceae</taxon>
        <taxon>Benincaseae</taxon>
        <taxon>Cucumis</taxon>
    </lineage>
</organism>
<feature type="domain" description="Reverse transcriptase Ty1/copia-type" evidence="1">
    <location>
        <begin position="11"/>
        <end position="254"/>
    </location>
</feature>
<evidence type="ECO:0000313" key="5">
    <source>
        <dbReference type="Proteomes" id="UP000321947"/>
    </source>
</evidence>
<dbReference type="Pfam" id="PF07727">
    <property type="entry name" value="RVT_2"/>
    <property type="match status" value="1"/>
</dbReference>
<dbReference type="CDD" id="cd09272">
    <property type="entry name" value="RNase_HI_RT_Ty1"/>
    <property type="match status" value="1"/>
</dbReference>
<keyword evidence="2" id="KW-0418">Kinase</keyword>
<dbReference type="AlphaFoldDB" id="A0A5A7TTG6"/>
<sequence>MKAELEAMESNQTWSIVPLPKDKNSIGCRWVYKIKHKVDGSIKRYKARLVAKGYTQQEGLDYFETFSLVAKMITVKTLLTIAVSKEWSLFQLDVNNAFLHGELFEEVYMDLPLGYKPQYEIHGEKLICKLHQSIYGLKQASRQWFTKLSTFLVSLGFQQLKVDYFLFIKGENDSFIDLLVYVDDIIVGANALHIQELKRALNQKFILKDLGPLKKFLGLELARNSSGPFQLSQRHYTLQLIEDTGLLGAKPTSVLMDPTTKLNASNKDILYDATPYKCLIGRLLYLTISRPDITFAIHKQSQFMAKPTINHMNATNHLIKYLKGSPGKGIMLPKVQDFSINAFADVDWGFCLNTRCSVTGFCVFLGNSLVSWKSKKQQTVARSSTEAEYRALAVTTCKVIWLHSLFNELQIKALSSALLFCDNQATIYIVNNPMFHERTKHIKLDCHFVRDRIIDGSIKLLPIRSSNQLADMFT</sequence>
<evidence type="ECO:0000259" key="1">
    <source>
        <dbReference type="Pfam" id="PF07727"/>
    </source>
</evidence>
<name>A0A5A7TTG6_CUCMM</name>
<protein>
    <submittedName>
        <fullName evidence="2">Cysteine-rich RLK (Receptor-like protein kinase) 8</fullName>
    </submittedName>
</protein>
<dbReference type="GO" id="GO:0016301">
    <property type="term" value="F:kinase activity"/>
    <property type="evidence" value="ECO:0007669"/>
    <property type="project" value="UniProtKB-KW"/>
</dbReference>
<dbReference type="PANTHER" id="PTHR11439">
    <property type="entry name" value="GAG-POL-RELATED RETROTRANSPOSON"/>
    <property type="match status" value="1"/>
</dbReference>
<reference evidence="4 5" key="1">
    <citation type="submission" date="2019-08" db="EMBL/GenBank/DDBJ databases">
        <title>Draft genome sequences of two oriental melons (Cucumis melo L. var makuwa).</title>
        <authorList>
            <person name="Kwon S.-Y."/>
        </authorList>
    </citation>
    <scope>NUCLEOTIDE SEQUENCE [LARGE SCALE GENOMIC DNA]</scope>
    <source>
        <strain evidence="5">cv. Chang Bougi</strain>
        <strain evidence="4">cv. SW 3</strain>
        <tissue evidence="2">Leaf</tissue>
    </source>
</reference>
<keyword evidence="3" id="KW-0675">Receptor</keyword>
<dbReference type="PANTHER" id="PTHR11439:SF470">
    <property type="entry name" value="CYSTEINE-RICH RLK (RECEPTOR-LIKE PROTEIN KINASE) 8"/>
    <property type="match status" value="1"/>
</dbReference>
<gene>
    <name evidence="3" type="ORF">E5676_scaffold426G00640</name>
    <name evidence="2" type="ORF">E6C27_scaffold149G00660</name>
</gene>
<dbReference type="Proteomes" id="UP000321393">
    <property type="component" value="Unassembled WGS sequence"/>
</dbReference>
<evidence type="ECO:0000313" key="4">
    <source>
        <dbReference type="Proteomes" id="UP000321393"/>
    </source>
</evidence>